<keyword evidence="4" id="KW-0804">Transcription</keyword>
<gene>
    <name evidence="6" type="ORF">K8V65_00900</name>
</gene>
<dbReference type="PANTHER" id="PTHR30126:SF40">
    <property type="entry name" value="HTH-TYPE TRANSCRIPTIONAL REGULATOR GLTR"/>
    <property type="match status" value="1"/>
</dbReference>
<dbReference type="EMBL" id="DYVR01000024">
    <property type="protein sequence ID" value="HJF84213.1"/>
    <property type="molecule type" value="Genomic_DNA"/>
</dbReference>
<dbReference type="InterPro" id="IPR005119">
    <property type="entry name" value="LysR_subst-bd"/>
</dbReference>
<protein>
    <submittedName>
        <fullName evidence="6">LysR family transcriptional regulator</fullName>
    </submittedName>
</protein>
<evidence type="ECO:0000256" key="2">
    <source>
        <dbReference type="ARBA" id="ARBA00023015"/>
    </source>
</evidence>
<dbReference type="RefSeq" id="WP_303997977.1">
    <property type="nucleotide sequence ID" value="NZ_DXWG01000031.1"/>
</dbReference>
<evidence type="ECO:0000256" key="4">
    <source>
        <dbReference type="ARBA" id="ARBA00023163"/>
    </source>
</evidence>
<evidence type="ECO:0000313" key="7">
    <source>
        <dbReference type="Proteomes" id="UP000780768"/>
    </source>
</evidence>
<evidence type="ECO:0000256" key="1">
    <source>
        <dbReference type="ARBA" id="ARBA00009437"/>
    </source>
</evidence>
<comment type="caution">
    <text evidence="6">The sequence shown here is derived from an EMBL/GenBank/DDBJ whole genome shotgun (WGS) entry which is preliminary data.</text>
</comment>
<organism evidence="6 7">
    <name type="scientific">Megamonas hypermegale</name>
    <dbReference type="NCBI Taxonomy" id="158847"/>
    <lineage>
        <taxon>Bacteria</taxon>
        <taxon>Bacillati</taxon>
        <taxon>Bacillota</taxon>
        <taxon>Negativicutes</taxon>
        <taxon>Selenomonadales</taxon>
        <taxon>Selenomonadaceae</taxon>
        <taxon>Megamonas</taxon>
    </lineage>
</organism>
<dbReference type="CDD" id="cd05466">
    <property type="entry name" value="PBP2_LTTR_substrate"/>
    <property type="match status" value="1"/>
</dbReference>
<dbReference type="AlphaFoldDB" id="A0A921HMU0"/>
<dbReference type="InterPro" id="IPR036390">
    <property type="entry name" value="WH_DNA-bd_sf"/>
</dbReference>
<dbReference type="Gene3D" id="3.40.190.290">
    <property type="match status" value="1"/>
</dbReference>
<dbReference type="InterPro" id="IPR000847">
    <property type="entry name" value="LysR_HTH_N"/>
</dbReference>
<dbReference type="GO" id="GO:0003700">
    <property type="term" value="F:DNA-binding transcription factor activity"/>
    <property type="evidence" value="ECO:0007669"/>
    <property type="project" value="InterPro"/>
</dbReference>
<keyword evidence="2" id="KW-0805">Transcription regulation</keyword>
<dbReference type="PANTHER" id="PTHR30126">
    <property type="entry name" value="HTH-TYPE TRANSCRIPTIONAL REGULATOR"/>
    <property type="match status" value="1"/>
</dbReference>
<sequence length="296" mass="34341">MIELPSIQQLENFIIYSQVKDFALAAEKAGVTQSAFRFQMKKLEEVVGAQLISHNNKNSELTEDGKIFLSKVENIVDQLKQAVKEVNTFSGEQVCLSVGALMSLGDVLLDQHLTYFKKYNANIKINLSNLEATTLLSRLKDDSIDIISTFTLENLNPDEYENIFFCNERMVYYAPNIQNGSNIISIEEICQYPLVQYSPYYLMYRTIKAYFKKYGYSPEIEAWFSTPYAIMHYCQQNQVGAVLSERLLNAMGFYDGYYEIDPDFSLKCHLLYKKSNPKYKYIKIFTDYIDKLYNNK</sequence>
<dbReference type="Pfam" id="PF03466">
    <property type="entry name" value="LysR_substrate"/>
    <property type="match status" value="1"/>
</dbReference>
<evidence type="ECO:0000313" key="6">
    <source>
        <dbReference type="EMBL" id="HJF84213.1"/>
    </source>
</evidence>
<dbReference type="Pfam" id="PF00126">
    <property type="entry name" value="HTH_1"/>
    <property type="match status" value="1"/>
</dbReference>
<dbReference type="Proteomes" id="UP000780768">
    <property type="component" value="Unassembled WGS sequence"/>
</dbReference>
<dbReference type="Gene3D" id="1.10.10.10">
    <property type="entry name" value="Winged helix-like DNA-binding domain superfamily/Winged helix DNA-binding domain"/>
    <property type="match status" value="1"/>
</dbReference>
<keyword evidence="3" id="KW-0238">DNA-binding</keyword>
<accession>A0A921HMU0</accession>
<dbReference type="GO" id="GO:0000976">
    <property type="term" value="F:transcription cis-regulatory region binding"/>
    <property type="evidence" value="ECO:0007669"/>
    <property type="project" value="TreeGrafter"/>
</dbReference>
<dbReference type="InterPro" id="IPR036388">
    <property type="entry name" value="WH-like_DNA-bd_sf"/>
</dbReference>
<evidence type="ECO:0000259" key="5">
    <source>
        <dbReference type="PROSITE" id="PS50931"/>
    </source>
</evidence>
<comment type="similarity">
    <text evidence="1">Belongs to the LysR transcriptional regulatory family.</text>
</comment>
<dbReference type="SUPFAM" id="SSF46785">
    <property type="entry name" value="Winged helix' DNA-binding domain"/>
    <property type="match status" value="1"/>
</dbReference>
<reference evidence="6" key="2">
    <citation type="submission" date="2021-09" db="EMBL/GenBank/DDBJ databases">
        <authorList>
            <person name="Gilroy R."/>
        </authorList>
    </citation>
    <scope>NUCLEOTIDE SEQUENCE</scope>
    <source>
        <strain evidence="6">7318</strain>
    </source>
</reference>
<proteinExistence type="inferred from homology"/>
<evidence type="ECO:0000256" key="3">
    <source>
        <dbReference type="ARBA" id="ARBA00023125"/>
    </source>
</evidence>
<dbReference type="PROSITE" id="PS50931">
    <property type="entry name" value="HTH_LYSR"/>
    <property type="match status" value="1"/>
</dbReference>
<feature type="domain" description="HTH lysR-type" evidence="5">
    <location>
        <begin position="5"/>
        <end position="62"/>
    </location>
</feature>
<dbReference type="SUPFAM" id="SSF53850">
    <property type="entry name" value="Periplasmic binding protein-like II"/>
    <property type="match status" value="1"/>
</dbReference>
<reference evidence="6" key="1">
    <citation type="journal article" date="2021" name="PeerJ">
        <title>Extensive microbial diversity within the chicken gut microbiome revealed by metagenomics and culture.</title>
        <authorList>
            <person name="Gilroy R."/>
            <person name="Ravi A."/>
            <person name="Getino M."/>
            <person name="Pursley I."/>
            <person name="Horton D.L."/>
            <person name="Alikhan N.F."/>
            <person name="Baker D."/>
            <person name="Gharbi K."/>
            <person name="Hall N."/>
            <person name="Watson M."/>
            <person name="Adriaenssens E.M."/>
            <person name="Foster-Nyarko E."/>
            <person name="Jarju S."/>
            <person name="Secka A."/>
            <person name="Antonio M."/>
            <person name="Oren A."/>
            <person name="Chaudhuri R.R."/>
            <person name="La Ragione R."/>
            <person name="Hildebrand F."/>
            <person name="Pallen M.J."/>
        </authorList>
    </citation>
    <scope>NUCLEOTIDE SEQUENCE</scope>
    <source>
        <strain evidence="6">7318</strain>
    </source>
</reference>
<name>A0A921HMU0_9FIRM</name>